<dbReference type="GO" id="GO:0016616">
    <property type="term" value="F:oxidoreductase activity, acting on the CH-OH group of donors, NAD or NADP as acceptor"/>
    <property type="evidence" value="ECO:0007669"/>
    <property type="project" value="TreeGrafter"/>
</dbReference>
<keyword evidence="5" id="KW-1185">Reference proteome</keyword>
<evidence type="ECO:0000313" key="5">
    <source>
        <dbReference type="Proteomes" id="UP000019804"/>
    </source>
</evidence>
<dbReference type="HOGENOM" id="CLU_1383883_0_0_1"/>
<dbReference type="PANTHER" id="PTHR42760:SF37">
    <property type="entry name" value="CLAVALDEHYDE DEHYDROGENASE"/>
    <property type="match status" value="1"/>
</dbReference>
<dbReference type="OrthoDB" id="417891at2759"/>
<dbReference type="STRING" id="1388766.A0A017S7Y5"/>
<dbReference type="RefSeq" id="XP_040635988.1">
    <property type="nucleotide sequence ID" value="XM_040786602.1"/>
</dbReference>
<dbReference type="Proteomes" id="UP000019804">
    <property type="component" value="Unassembled WGS sequence"/>
</dbReference>
<dbReference type="SUPFAM" id="SSF51735">
    <property type="entry name" value="NAD(P)-binding Rossmann-fold domains"/>
    <property type="match status" value="1"/>
</dbReference>
<proteinExistence type="inferred from homology"/>
<keyword evidence="3" id="KW-0560">Oxidoreductase</keyword>
<evidence type="ECO:0000256" key="2">
    <source>
        <dbReference type="ARBA" id="ARBA00022857"/>
    </source>
</evidence>
<sequence>MAQMFEHHPPKPSPVLYIVAGANRGIGLGIIKACLVNGATSLFVIHTDVTQSSSIAAAVDMIIDEAGALHDMTHKPALDFMDEEIEVLFSVNFIGSFYTARMAARAFIRLGIKASHNICVNGISPGLVNTAMAHWVPQQTDWKQQLNYYGGFPRLAEAQELVGVYVYSLRDAASYTTSTDIPVNGIIESEYFCFILN</sequence>
<comment type="similarity">
    <text evidence="1">Belongs to the short-chain dehydrogenases/reductases (SDR) family.</text>
</comment>
<name>A0A017S7Y5_ASPRC</name>
<organism evidence="4 5">
    <name type="scientific">Aspergillus ruber (strain CBS 135680)</name>
    <dbReference type="NCBI Taxonomy" id="1388766"/>
    <lineage>
        <taxon>Eukaryota</taxon>
        <taxon>Fungi</taxon>
        <taxon>Dikarya</taxon>
        <taxon>Ascomycota</taxon>
        <taxon>Pezizomycotina</taxon>
        <taxon>Eurotiomycetes</taxon>
        <taxon>Eurotiomycetidae</taxon>
        <taxon>Eurotiales</taxon>
        <taxon>Aspergillaceae</taxon>
        <taxon>Aspergillus</taxon>
        <taxon>Aspergillus subgen. Aspergillus</taxon>
    </lineage>
</organism>
<dbReference type="InterPro" id="IPR036291">
    <property type="entry name" value="NAD(P)-bd_dom_sf"/>
</dbReference>
<dbReference type="GeneID" id="63701726"/>
<dbReference type="Pfam" id="PF13561">
    <property type="entry name" value="adh_short_C2"/>
    <property type="match status" value="1"/>
</dbReference>
<dbReference type="PANTHER" id="PTHR42760">
    <property type="entry name" value="SHORT-CHAIN DEHYDROGENASES/REDUCTASES FAMILY MEMBER"/>
    <property type="match status" value="1"/>
</dbReference>
<dbReference type="EMBL" id="KK088438">
    <property type="protein sequence ID" value="EYE92300.1"/>
    <property type="molecule type" value="Genomic_DNA"/>
</dbReference>
<dbReference type="InterPro" id="IPR002347">
    <property type="entry name" value="SDR_fam"/>
</dbReference>
<gene>
    <name evidence="4" type="ORF">EURHEDRAFT_517848</name>
</gene>
<accession>A0A017S7Y5</accession>
<evidence type="ECO:0000256" key="3">
    <source>
        <dbReference type="ARBA" id="ARBA00023002"/>
    </source>
</evidence>
<evidence type="ECO:0000256" key="1">
    <source>
        <dbReference type="ARBA" id="ARBA00006484"/>
    </source>
</evidence>
<evidence type="ECO:0000313" key="4">
    <source>
        <dbReference type="EMBL" id="EYE92300.1"/>
    </source>
</evidence>
<dbReference type="AlphaFoldDB" id="A0A017S7Y5"/>
<dbReference type="Gene3D" id="3.40.50.720">
    <property type="entry name" value="NAD(P)-binding Rossmann-like Domain"/>
    <property type="match status" value="2"/>
</dbReference>
<reference evidence="5" key="1">
    <citation type="journal article" date="2014" name="Nat. Commun.">
        <title>Genomic adaptations of the halophilic Dead Sea filamentous fungus Eurotium rubrum.</title>
        <authorList>
            <person name="Kis-Papo T."/>
            <person name="Weig A.R."/>
            <person name="Riley R."/>
            <person name="Persoh D."/>
            <person name="Salamov A."/>
            <person name="Sun H."/>
            <person name="Lipzen A."/>
            <person name="Wasser S.P."/>
            <person name="Rambold G."/>
            <person name="Grigoriev I.V."/>
            <person name="Nevo E."/>
        </authorList>
    </citation>
    <scope>NUCLEOTIDE SEQUENCE [LARGE SCALE GENOMIC DNA]</scope>
    <source>
        <strain evidence="5">CBS 135680</strain>
    </source>
</reference>
<protein>
    <submittedName>
        <fullName evidence="4">NAD(P)-binding protein</fullName>
    </submittedName>
</protein>
<keyword evidence="2" id="KW-0521">NADP</keyword>
<dbReference type="PRINTS" id="PR00081">
    <property type="entry name" value="GDHRDH"/>
</dbReference>